<name>A0A820RUR3_9BILA</name>
<dbReference type="Proteomes" id="UP000663881">
    <property type="component" value="Unassembled WGS sequence"/>
</dbReference>
<dbReference type="AlphaFoldDB" id="A0A820RUR3"/>
<protein>
    <submittedName>
        <fullName evidence="1">Uncharacterized protein</fullName>
    </submittedName>
</protein>
<feature type="non-terminal residue" evidence="1">
    <location>
        <position position="1"/>
    </location>
</feature>
<organism evidence="1 2">
    <name type="scientific">Adineta steineri</name>
    <dbReference type="NCBI Taxonomy" id="433720"/>
    <lineage>
        <taxon>Eukaryota</taxon>
        <taxon>Metazoa</taxon>
        <taxon>Spiralia</taxon>
        <taxon>Gnathifera</taxon>
        <taxon>Rotifera</taxon>
        <taxon>Eurotatoria</taxon>
        <taxon>Bdelloidea</taxon>
        <taxon>Adinetida</taxon>
        <taxon>Adinetidae</taxon>
        <taxon>Adineta</taxon>
    </lineage>
</organism>
<proteinExistence type="predicted"/>
<feature type="non-terminal residue" evidence="1">
    <location>
        <position position="86"/>
    </location>
</feature>
<reference evidence="1" key="1">
    <citation type="submission" date="2021-02" db="EMBL/GenBank/DDBJ databases">
        <authorList>
            <person name="Nowell W R."/>
        </authorList>
    </citation>
    <scope>NUCLEOTIDE SEQUENCE</scope>
</reference>
<comment type="caution">
    <text evidence="1">The sequence shown here is derived from an EMBL/GenBank/DDBJ whole genome shotgun (WGS) entry which is preliminary data.</text>
</comment>
<accession>A0A820RUR3</accession>
<evidence type="ECO:0000313" key="1">
    <source>
        <dbReference type="EMBL" id="CAF4441800.1"/>
    </source>
</evidence>
<gene>
    <name evidence="1" type="ORF">OKA104_LOCUS53672</name>
</gene>
<sequence>ENKPNDDNTTITHLILTVSKTKGQFVIIQINTKAGLALSEITFNNRNENDNNEDQDIVPSSIYIEANLRRLESLALNSIPDDIKVH</sequence>
<dbReference type="EMBL" id="CAJOAY010033938">
    <property type="protein sequence ID" value="CAF4441800.1"/>
    <property type="molecule type" value="Genomic_DNA"/>
</dbReference>
<evidence type="ECO:0000313" key="2">
    <source>
        <dbReference type="Proteomes" id="UP000663881"/>
    </source>
</evidence>